<organism evidence="5 6">
    <name type="scientific">Botrytis fragariae</name>
    <dbReference type="NCBI Taxonomy" id="1964551"/>
    <lineage>
        <taxon>Eukaryota</taxon>
        <taxon>Fungi</taxon>
        <taxon>Dikarya</taxon>
        <taxon>Ascomycota</taxon>
        <taxon>Pezizomycotina</taxon>
        <taxon>Leotiomycetes</taxon>
        <taxon>Helotiales</taxon>
        <taxon>Sclerotiniaceae</taxon>
        <taxon>Botrytis</taxon>
    </lineage>
</organism>
<sequence>MEALAALSLAGNVMQFADFSSKIIAEARAIERNGESSSIADLQRFASNSTKQAGIIKSRLQASCHTRPLSEENQHLVDLATDCEQAGHEFASYLSTFSSSRTTRNFLHNLKDGIRIRWRQEEIVTFVEKLESFQSALTLATILAFRSSVDGNNKDIVFHLKALQKSSDENSAESIKNNEQIKITLMAMQSHSASNLAMQQKLQNCLGEISLLHRSTPQNQTILKWLNFRQMAWRYEEICAAYQETFQWIFRPPGPADSWDDFGNYLTGEGIDAPYFINGKAGSGKSTLLRFIVDNDQTYNKLALWAPQNQLLVLHFFFWNLGTPLQKSRTGMLRAILHEALSKHPELIPATLPDIYSNWKDSYVNDEPTFAEMKRALELFIEKASKFLKICIFIDGVDELAGDHKELAQFIHSLTGTNVKVVVSSRPINPSVNIFRGCPTLRLQDLTRHDMDQYIRGNLVDHQAMCQMSKCDPQEAGNLVSEIKLKAEGVFLWVRLVVRLLMDGLEAGDSIMDLQKKLYSLPRDLKDLYRRMLSIILPEYQVQASEMLQMFHVWNTYTSHQPLGVVTFAFAMHPSDEAFNRPVAPLNLDQYIWLYNSTEARIQSRCCGLLEVGRDRGPMNAALDWASGEENDGSVVRYMHRTVGEFLVCGEVWEEMNEMTQNSGFNPALNLSSACLSMLKSASTIATAAALKILFGNLINFLGSSICFEGQLLPDYMQCMEESMVKNPDLFSHLFGREGVQNGDWLRYFRSDVEKAISKHEAEPFKVLDKIPYKVSKFGQYVPPGAPQKPRPSVKTSLGRYERPSYEFRQYADSSDEYTDSSDENAENDSNRKRDVTIGRRTTRETRGSRGPSLAGTNDNSRESMRQHRHTNSPPNPKPQVWIPHSFPAAAAQSRFKLSDGNPHPGIRFKFDPIRLICIKIPVQLILL</sequence>
<evidence type="ECO:0000256" key="2">
    <source>
        <dbReference type="SAM" id="MobiDB-lite"/>
    </source>
</evidence>
<dbReference type="AlphaFoldDB" id="A0A8H6AP80"/>
<comment type="caution">
    <text evidence="5">The sequence shown here is derived from an EMBL/GenBank/DDBJ whole genome shotgun (WGS) entry which is preliminary data.</text>
</comment>
<evidence type="ECO:0000256" key="1">
    <source>
        <dbReference type="ARBA" id="ARBA00022737"/>
    </source>
</evidence>
<feature type="domain" description="Nephrocystin 3-like N-terminal" evidence="3">
    <location>
        <begin position="269"/>
        <end position="426"/>
    </location>
</feature>
<feature type="compositionally biased region" description="Acidic residues" evidence="2">
    <location>
        <begin position="814"/>
        <end position="827"/>
    </location>
</feature>
<dbReference type="GeneID" id="59263439"/>
<keyword evidence="6" id="KW-1185">Reference proteome</keyword>
<dbReference type="Gene3D" id="3.40.50.300">
    <property type="entry name" value="P-loop containing nucleotide triphosphate hydrolases"/>
    <property type="match status" value="1"/>
</dbReference>
<evidence type="ECO:0000313" key="6">
    <source>
        <dbReference type="Proteomes" id="UP000531561"/>
    </source>
</evidence>
<dbReference type="SUPFAM" id="SSF52540">
    <property type="entry name" value="P-loop containing nucleoside triphosphate hydrolases"/>
    <property type="match status" value="1"/>
</dbReference>
<gene>
    <name evidence="5" type="ORF">Bfra_009405</name>
</gene>
<feature type="domain" description="DUF7791" evidence="4">
    <location>
        <begin position="537"/>
        <end position="683"/>
    </location>
</feature>
<feature type="region of interest" description="Disordered" evidence="2">
    <location>
        <begin position="779"/>
        <end position="880"/>
    </location>
</feature>
<feature type="compositionally biased region" description="Basic and acidic residues" evidence="2">
    <location>
        <begin position="829"/>
        <end position="848"/>
    </location>
</feature>
<dbReference type="InterPro" id="IPR027417">
    <property type="entry name" value="P-loop_NTPase"/>
</dbReference>
<dbReference type="PANTHER" id="PTHR10039">
    <property type="entry name" value="AMELOGENIN"/>
    <property type="match status" value="1"/>
</dbReference>
<dbReference type="InterPro" id="IPR056884">
    <property type="entry name" value="NPHP3-like_N"/>
</dbReference>
<evidence type="ECO:0000313" key="5">
    <source>
        <dbReference type="EMBL" id="KAF5870850.1"/>
    </source>
</evidence>
<dbReference type="RefSeq" id="XP_037189797.1">
    <property type="nucleotide sequence ID" value="XM_037339747.1"/>
</dbReference>
<dbReference type="OrthoDB" id="443402at2759"/>
<dbReference type="Proteomes" id="UP000531561">
    <property type="component" value="Unassembled WGS sequence"/>
</dbReference>
<name>A0A8H6AP80_9HELO</name>
<dbReference type="Pfam" id="PF24883">
    <property type="entry name" value="NPHP3_N"/>
    <property type="match status" value="1"/>
</dbReference>
<dbReference type="PANTHER" id="PTHR10039:SF5">
    <property type="entry name" value="NACHT DOMAIN-CONTAINING PROTEIN"/>
    <property type="match status" value="1"/>
</dbReference>
<dbReference type="Pfam" id="PF25053">
    <property type="entry name" value="DUF7791"/>
    <property type="match status" value="1"/>
</dbReference>
<protein>
    <recommendedName>
        <fullName evidence="7">NACHT domain-containing protein</fullName>
    </recommendedName>
</protein>
<accession>A0A8H6AP80</accession>
<evidence type="ECO:0008006" key="7">
    <source>
        <dbReference type="Google" id="ProtNLM"/>
    </source>
</evidence>
<keyword evidence="1" id="KW-0677">Repeat</keyword>
<reference evidence="5 6" key="1">
    <citation type="journal article" date="2020" name="Phytopathology">
        <title>A high-quality genome resource of Botrytis fragariae, a new and rapidly spreading fungal pathogen causing strawberry gray mold in the U.S.A.</title>
        <authorList>
            <person name="Wu Y."/>
            <person name="Saski C.A."/>
            <person name="Schnabel G."/>
            <person name="Xiao S."/>
            <person name="Hu M."/>
        </authorList>
    </citation>
    <scope>NUCLEOTIDE SEQUENCE [LARGE SCALE GENOMIC DNA]</scope>
    <source>
        <strain evidence="5 6">BVB16</strain>
    </source>
</reference>
<dbReference type="InterPro" id="IPR056693">
    <property type="entry name" value="DUF7791"/>
</dbReference>
<evidence type="ECO:0000259" key="3">
    <source>
        <dbReference type="Pfam" id="PF24883"/>
    </source>
</evidence>
<proteinExistence type="predicted"/>
<dbReference type="EMBL" id="JABFCT010000013">
    <property type="protein sequence ID" value="KAF5870850.1"/>
    <property type="molecule type" value="Genomic_DNA"/>
</dbReference>
<evidence type="ECO:0000259" key="4">
    <source>
        <dbReference type="Pfam" id="PF25053"/>
    </source>
</evidence>